<name>Q7XPE7_ORYSJ</name>
<proteinExistence type="predicted"/>
<dbReference type="InterPro" id="IPR053253">
    <property type="entry name" value="Sex_diff_modulator"/>
</dbReference>
<dbReference type="EMBL" id="AL606691">
    <property type="protein sequence ID" value="CAE03649.2"/>
    <property type="molecule type" value="Genomic_DNA"/>
</dbReference>
<dbReference type="Proteomes" id="UP000000763">
    <property type="component" value="Chromosome 4"/>
</dbReference>
<feature type="region of interest" description="Disordered" evidence="1">
    <location>
        <begin position="830"/>
        <end position="896"/>
    </location>
</feature>
<feature type="compositionally biased region" description="Basic and acidic residues" evidence="1">
    <location>
        <begin position="836"/>
        <end position="858"/>
    </location>
</feature>
<feature type="compositionally biased region" description="Basic and acidic residues" evidence="1">
    <location>
        <begin position="49"/>
        <end position="61"/>
    </location>
</feature>
<feature type="region of interest" description="Disordered" evidence="1">
    <location>
        <begin position="910"/>
        <end position="967"/>
    </location>
</feature>
<feature type="region of interest" description="Disordered" evidence="1">
    <location>
        <begin position="394"/>
        <end position="415"/>
    </location>
</feature>
<organism evidence="3 4">
    <name type="scientific">Oryza sativa subsp. japonica</name>
    <name type="common">Rice</name>
    <dbReference type="NCBI Taxonomy" id="39947"/>
    <lineage>
        <taxon>Eukaryota</taxon>
        <taxon>Viridiplantae</taxon>
        <taxon>Streptophyta</taxon>
        <taxon>Embryophyta</taxon>
        <taxon>Tracheophyta</taxon>
        <taxon>Spermatophyta</taxon>
        <taxon>Magnoliopsida</taxon>
        <taxon>Liliopsida</taxon>
        <taxon>Poales</taxon>
        <taxon>Poaceae</taxon>
        <taxon>BOP clade</taxon>
        <taxon>Oryzoideae</taxon>
        <taxon>Oryzeae</taxon>
        <taxon>Oryzinae</taxon>
        <taxon>Oryza</taxon>
        <taxon>Oryza sativa</taxon>
    </lineage>
</organism>
<reference evidence="4" key="1">
    <citation type="journal article" date="2005" name="Nature">
        <title>The map-based sequence of the rice genome.</title>
        <authorList>
            <consortium name="International rice genome sequencing project (IRGSP)"/>
            <person name="Matsumoto T."/>
            <person name="Wu J."/>
            <person name="Kanamori H."/>
            <person name="Katayose Y."/>
            <person name="Fujisawa M."/>
            <person name="Namiki N."/>
            <person name="Mizuno H."/>
            <person name="Yamamoto K."/>
            <person name="Antonio B.A."/>
            <person name="Baba T."/>
            <person name="Sakata K."/>
            <person name="Nagamura Y."/>
            <person name="Aoki H."/>
            <person name="Arikawa K."/>
            <person name="Arita K."/>
            <person name="Bito T."/>
            <person name="Chiden Y."/>
            <person name="Fujitsuka N."/>
            <person name="Fukunaka R."/>
            <person name="Hamada M."/>
            <person name="Harada C."/>
            <person name="Hayashi A."/>
            <person name="Hijishita S."/>
            <person name="Honda M."/>
            <person name="Hosokawa S."/>
            <person name="Ichikawa Y."/>
            <person name="Idonuma A."/>
            <person name="Iijima M."/>
            <person name="Ikeda M."/>
            <person name="Ikeno M."/>
            <person name="Ito K."/>
            <person name="Ito S."/>
            <person name="Ito T."/>
            <person name="Ito Y."/>
            <person name="Ito Y."/>
            <person name="Iwabuchi A."/>
            <person name="Kamiya K."/>
            <person name="Karasawa W."/>
            <person name="Kurita K."/>
            <person name="Katagiri S."/>
            <person name="Kikuta A."/>
            <person name="Kobayashi H."/>
            <person name="Kobayashi N."/>
            <person name="Machita K."/>
            <person name="Maehara T."/>
            <person name="Masukawa M."/>
            <person name="Mizubayashi T."/>
            <person name="Mukai Y."/>
            <person name="Nagasaki H."/>
            <person name="Nagata Y."/>
            <person name="Naito S."/>
            <person name="Nakashima M."/>
            <person name="Nakama Y."/>
            <person name="Nakamichi Y."/>
            <person name="Nakamura M."/>
            <person name="Meguro A."/>
            <person name="Negishi M."/>
            <person name="Ohta I."/>
            <person name="Ohta T."/>
            <person name="Okamoto M."/>
            <person name="Ono N."/>
            <person name="Saji S."/>
            <person name="Sakaguchi M."/>
            <person name="Sakai K."/>
            <person name="Shibata M."/>
            <person name="Shimokawa T."/>
            <person name="Song J."/>
            <person name="Takazaki Y."/>
            <person name="Terasawa K."/>
            <person name="Tsugane M."/>
            <person name="Tsuji K."/>
            <person name="Ueda S."/>
            <person name="Waki K."/>
            <person name="Yamagata H."/>
            <person name="Yamamoto M."/>
            <person name="Yamamoto S."/>
            <person name="Yamane H."/>
            <person name="Yoshiki S."/>
            <person name="Yoshihara R."/>
            <person name="Yukawa K."/>
            <person name="Zhong H."/>
            <person name="Yano M."/>
            <person name="Yuan Q."/>
            <person name="Ouyang S."/>
            <person name="Liu J."/>
            <person name="Jones K.M."/>
            <person name="Gansberger K."/>
            <person name="Moffat K."/>
            <person name="Hill J."/>
            <person name="Bera J."/>
            <person name="Fadrosh D."/>
            <person name="Jin S."/>
            <person name="Johri S."/>
            <person name="Kim M."/>
            <person name="Overton L."/>
            <person name="Reardon M."/>
            <person name="Tsitrin T."/>
            <person name="Vuong H."/>
            <person name="Weaver B."/>
            <person name="Ciecko A."/>
            <person name="Tallon L."/>
            <person name="Jackson J."/>
            <person name="Pai G."/>
            <person name="Aken S.V."/>
            <person name="Utterback T."/>
            <person name="Reidmuller S."/>
            <person name="Feldblyum T."/>
            <person name="Hsiao J."/>
            <person name="Zismann V."/>
            <person name="Iobst S."/>
            <person name="de Vazeille A.R."/>
            <person name="Buell C.R."/>
            <person name="Ying K."/>
            <person name="Li Y."/>
            <person name="Lu T."/>
            <person name="Huang Y."/>
            <person name="Zhao Q."/>
            <person name="Feng Q."/>
            <person name="Zhang L."/>
            <person name="Zhu J."/>
            <person name="Weng Q."/>
            <person name="Mu J."/>
            <person name="Lu Y."/>
            <person name="Fan D."/>
            <person name="Liu Y."/>
            <person name="Guan J."/>
            <person name="Zhang Y."/>
            <person name="Yu S."/>
            <person name="Liu X."/>
            <person name="Zhang Y."/>
            <person name="Hong G."/>
            <person name="Han B."/>
            <person name="Choisne N."/>
            <person name="Demange N."/>
            <person name="Orjeda G."/>
            <person name="Samain S."/>
            <person name="Cattolico L."/>
            <person name="Pelletier E."/>
            <person name="Couloux A."/>
            <person name="Segurens B."/>
            <person name="Wincker P."/>
            <person name="D'Hont A."/>
            <person name="Scarpelli C."/>
            <person name="Weissenbach J."/>
            <person name="Salanoubat M."/>
            <person name="Quetier F."/>
            <person name="Yu Y."/>
            <person name="Kim H.R."/>
            <person name="Rambo T."/>
            <person name="Currie J."/>
            <person name="Collura K."/>
            <person name="Luo M."/>
            <person name="Yang T."/>
            <person name="Ammiraju J.S.S."/>
            <person name="Engler F."/>
            <person name="Soderlund C."/>
            <person name="Wing R.A."/>
            <person name="Palmer L.E."/>
            <person name="de la Bastide M."/>
            <person name="Spiegel L."/>
            <person name="Nascimento L."/>
            <person name="Zutavern T."/>
            <person name="O'Shaughnessy A."/>
            <person name="Dike S."/>
            <person name="Dedhia N."/>
            <person name="Preston R."/>
            <person name="Balija V."/>
            <person name="McCombie W.R."/>
            <person name="Chow T."/>
            <person name="Chen H."/>
            <person name="Chung M."/>
            <person name="Chen C."/>
            <person name="Shaw J."/>
            <person name="Wu H."/>
            <person name="Hsiao K."/>
            <person name="Chao Y."/>
            <person name="Chu M."/>
            <person name="Cheng C."/>
            <person name="Hour A."/>
            <person name="Lee P."/>
            <person name="Lin S."/>
            <person name="Lin Y."/>
            <person name="Liou J."/>
            <person name="Liu S."/>
            <person name="Hsing Y."/>
            <person name="Raghuvanshi S."/>
            <person name="Mohanty A."/>
            <person name="Bharti A.K."/>
            <person name="Gaur A."/>
            <person name="Gupta V."/>
            <person name="Kumar D."/>
            <person name="Ravi V."/>
            <person name="Vij S."/>
            <person name="Kapur A."/>
            <person name="Khurana P."/>
            <person name="Khurana P."/>
            <person name="Khurana J.P."/>
            <person name="Tyagi A.K."/>
            <person name="Gaikwad K."/>
            <person name="Singh A."/>
            <person name="Dalal V."/>
            <person name="Srivastava S."/>
            <person name="Dixit A."/>
            <person name="Pal A.K."/>
            <person name="Ghazi I.A."/>
            <person name="Yadav M."/>
            <person name="Pandit A."/>
            <person name="Bhargava A."/>
            <person name="Sureshbabu K."/>
            <person name="Batra K."/>
            <person name="Sharma T.R."/>
            <person name="Mohapatra T."/>
            <person name="Singh N.K."/>
            <person name="Messing J."/>
            <person name="Nelson A.B."/>
            <person name="Fuks G."/>
            <person name="Kavchok S."/>
            <person name="Keizer G."/>
            <person name="Linton E."/>
            <person name="Llaca V."/>
            <person name="Song R."/>
            <person name="Tanyolac B."/>
            <person name="Young S."/>
            <person name="Ho-Il K."/>
            <person name="Hahn J.H."/>
            <person name="Sangsakoo G."/>
            <person name="Vanavichit A."/>
            <person name="de Mattos Luiz.A.T."/>
            <person name="Zimmer P.D."/>
            <person name="Malone G."/>
            <person name="Dellagostin O."/>
            <person name="de Oliveira A.C."/>
            <person name="Bevan M."/>
            <person name="Bancroft I."/>
            <person name="Minx P."/>
            <person name="Cordum H."/>
            <person name="Wilson R."/>
            <person name="Cheng Z."/>
            <person name="Jin W."/>
            <person name="Jiang J."/>
            <person name="Leong S.A."/>
            <person name="Iwama H."/>
            <person name="Gojobori T."/>
            <person name="Itoh T."/>
            <person name="Niimura Y."/>
            <person name="Fujii Y."/>
            <person name="Habara T."/>
            <person name="Sakai H."/>
            <person name="Sato Y."/>
            <person name="Wilson G."/>
            <person name="Kumar K."/>
            <person name="McCouch S."/>
            <person name="Juretic N."/>
            <person name="Hoen D."/>
            <person name="Wright S."/>
            <person name="Bruskiewich R."/>
            <person name="Bureau T."/>
            <person name="Miyao A."/>
            <person name="Hirochika H."/>
            <person name="Nishikawa T."/>
            <person name="Kadowaki K."/>
            <person name="Sugiura M."/>
            <person name="Burr B."/>
            <person name="Sasaki T."/>
        </authorList>
    </citation>
    <scope>NUCLEOTIDE SEQUENCE [LARGE SCALE GENOMIC DNA]</scope>
    <source>
        <strain evidence="4">cv. Nipponbare</strain>
    </source>
</reference>
<dbReference type="Gene3D" id="3.60.10.10">
    <property type="entry name" value="Endonuclease/exonuclease/phosphatase"/>
    <property type="match status" value="1"/>
</dbReference>
<evidence type="ECO:0000313" key="4">
    <source>
        <dbReference type="Proteomes" id="UP000000763"/>
    </source>
</evidence>
<feature type="region of interest" description="Disordered" evidence="1">
    <location>
        <begin position="1"/>
        <end position="29"/>
    </location>
</feature>
<dbReference type="InterPro" id="IPR043502">
    <property type="entry name" value="DNA/RNA_pol_sf"/>
</dbReference>
<feature type="region of interest" description="Disordered" evidence="1">
    <location>
        <begin position="43"/>
        <end position="77"/>
    </location>
</feature>
<dbReference type="Pfam" id="PF00078">
    <property type="entry name" value="RVT_1"/>
    <property type="match status" value="1"/>
</dbReference>
<sequence length="1784" mass="196463">MGREALTYHPADHHSGARRPPSKPQFGSWRDVVKKDRGLAAAEEAAWTEVRRKGSTEHSLRAGDPTSNKQDRAFKPRKEFSNHDRAFNSEKEIPRWLLGRCFKCLGLGHRKLDCKGETSVGVSGEEGGLWGQSGAAVRLGAERWPSGRREQQGKVKQVVVREVPPAKSKIVKPAPQATEKGAVIAMAGANLGGYQICAATPPQFVEKYRIGEPDSWLERGRVVLSWTSGMERHERYLQELSLMASVLKGRPPVSPAELAETIELHTGVQQRYFRVEVTRPEDFLISFRNQREKEAVLRCSKALFCNEVPVSFKPWNRCCWAEASAFQFFTKISLDGLPPHAWEEEAMHKLVNSLDGQLAELIPAADARCLGLFAWFKNPSDLPHHLDVEIPERPAAGRWREGTSATPPSPPREKPALTYPVIIHVEEVIDPTPLHTPPTSFDDNSDDEDVTRRNTFSCWAGRYDGAGPWPTEVGGGHVYGGATGSAGGLGARSFAPIPGEVSAPPRRLLQRLATMPAAGQSVTEESQDDAVLTAAVVGVIDMAAADRVLDRADIVVQDMEAGEVLASQPHSPTLVLQAPGVWFSPQAVQAVEQPGADVGIPTPLAAPVVATAKALIVLDDDCSWALVAGGVSPLSSPLQLSLDELTGGELSALGTENDGDRAELSDEVREATVDHVHVHGDDLASGQEVALTPNGGYALTRVASASPRIRASQSSFGTLAKKLSFEDTMAEVSLVEHGCERPALKATGDALSSTQESRSDRGFESAAKAGEFRVYVRKQAQKKPSHEQPGPEGIGLMGLAGQDLGQADLGRAVAGVGQEMSVGQVVCGEDEPPQAHQEEVAHSDDERPVQETEIESSREALSGEMMLPPPASPSTALARARPTSEGSPANTPLPPEADQILQGFLASVATEPPPSLLGRRPPASVPKSKPRRRNVIPEGFTPWRSPRLQQQGNGARRHSTSKAQKVTMKKMGIIEEEEEADQDTFQQYTTVFDQPLSTQHMKALAELLDVDVALEEADVPPPDLASLVAAGSKLEVVDLLVIHELCGLDFDDFVALPASHTRGGVIVAWKGSVFRGSQVHLGQWSVTAKLEWTAGNHSCFLTSVYGPQDDNEKILFLEELAEIRGICGEVWLVAGDFNLIAAAADKNNSRVNRRLMNAFRNKINELELKELYLFGRRYTWSSEQQFPTLVKSDRVPVSTEWEDAFPDAHLQALSSSSSDHCALLLSCGETPRGRRRFRFETFWTKLEDFDQVVADSWQQTVESTDPYVILYVKMARLAMSLCSWGQKKISRFRLQLQIANELIFRFDVAQENRLLSPLERRFRAILKGRCLALASLERIRVRQRARISQLREGDANSKYFHMKGILGVADPDSAELQFNQIFPPAPNLQELEVPFSEEEVWKVIKEMPNEKAPGPDGFTGLFYQRCWQVIKGEVLAALTKFHSGNHQNLDNLNTAVITLLPKKDAPTLIKDYRPISLIHSFSKLATKILASRLAPRMGDLVAENQTAFIRGRSIHENFIFVRGLALQFHRRKKPMILLKLDITKAFDTVSWCFLLNLLRNRGFGSRWRSWIAALLLTSETRILLNGHESDSFKPARGLRQGNPLSPLLFVLVMDALQGLLAKATSWGLLAKLDTRRSIPNTSIYADDTIVFLQPIEREATAVNAILQLFGKATGLKTNLSKSALTPIRCDDDVLVGVQQLLGCRVENFPITYLGLPLSLRRPTKAEVQPILDQLSKKVAGWKPKLLSPDGRLRLIKSVLTALPVHFMFVLVLPKWAIKEFNKKC</sequence>
<dbReference type="PROSITE" id="PS50878">
    <property type="entry name" value="RT_POL"/>
    <property type="match status" value="1"/>
</dbReference>
<dbReference type="PANTHER" id="PTHR33087:SF46">
    <property type="entry name" value="OS07G0539200 PROTEIN"/>
    <property type="match status" value="1"/>
</dbReference>
<protein>
    <submittedName>
        <fullName evidence="3">OSJNBa0060N03.14 protein</fullName>
    </submittedName>
</protein>
<reference evidence="4" key="2">
    <citation type="journal article" date="2008" name="Nucleic Acids Res.">
        <title>The rice annotation project database (RAP-DB): 2008 update.</title>
        <authorList>
            <consortium name="The rice annotation project (RAP)"/>
        </authorList>
    </citation>
    <scope>GENOME REANNOTATION</scope>
    <source>
        <strain evidence="4">cv. Nipponbare</strain>
    </source>
</reference>
<dbReference type="PANTHER" id="PTHR33087">
    <property type="entry name" value="OS07G0539200 PROTEIN"/>
    <property type="match status" value="1"/>
</dbReference>
<dbReference type="CDD" id="cd01650">
    <property type="entry name" value="RT_nLTR_like"/>
    <property type="match status" value="1"/>
</dbReference>
<accession>Q7XPE7</accession>
<dbReference type="InterPro" id="IPR036691">
    <property type="entry name" value="Endo/exonu/phosph_ase_sf"/>
</dbReference>
<evidence type="ECO:0000313" key="3">
    <source>
        <dbReference type="EMBL" id="CAE03649.2"/>
    </source>
</evidence>
<evidence type="ECO:0000256" key="1">
    <source>
        <dbReference type="SAM" id="MobiDB-lite"/>
    </source>
</evidence>
<feature type="domain" description="Reverse transcriptase" evidence="2">
    <location>
        <begin position="1441"/>
        <end position="1717"/>
    </location>
</feature>
<evidence type="ECO:0000259" key="2">
    <source>
        <dbReference type="PROSITE" id="PS50878"/>
    </source>
</evidence>
<dbReference type="SUPFAM" id="SSF56219">
    <property type="entry name" value="DNase I-like"/>
    <property type="match status" value="1"/>
</dbReference>
<dbReference type="InterPro" id="IPR000477">
    <property type="entry name" value="RT_dom"/>
</dbReference>
<gene>
    <name evidence="3" type="primary">OSJNBa0060N03.14</name>
</gene>
<dbReference type="SUPFAM" id="SSF56672">
    <property type="entry name" value="DNA/RNA polymerases"/>
    <property type="match status" value="1"/>
</dbReference>